<organism evidence="3 4">
    <name type="scientific">Luteolibacter pohnpeiensis</name>
    <dbReference type="NCBI Taxonomy" id="454153"/>
    <lineage>
        <taxon>Bacteria</taxon>
        <taxon>Pseudomonadati</taxon>
        <taxon>Verrucomicrobiota</taxon>
        <taxon>Verrucomicrobiia</taxon>
        <taxon>Verrucomicrobiales</taxon>
        <taxon>Verrucomicrobiaceae</taxon>
        <taxon>Luteolibacter</taxon>
    </lineage>
</organism>
<keyword evidence="2" id="KW-0732">Signal</keyword>
<dbReference type="Pfam" id="PF13801">
    <property type="entry name" value="Metal_resist"/>
    <property type="match status" value="1"/>
</dbReference>
<dbReference type="AlphaFoldDB" id="A0A934VXI4"/>
<feature type="signal peptide" evidence="2">
    <location>
        <begin position="1"/>
        <end position="19"/>
    </location>
</feature>
<protein>
    <submittedName>
        <fullName evidence="3">Periplasmic heavy metal sensor</fullName>
    </submittedName>
</protein>
<dbReference type="Proteomes" id="UP000603141">
    <property type="component" value="Unassembled WGS sequence"/>
</dbReference>
<evidence type="ECO:0000256" key="2">
    <source>
        <dbReference type="SAM" id="SignalP"/>
    </source>
</evidence>
<evidence type="ECO:0000313" key="4">
    <source>
        <dbReference type="Proteomes" id="UP000603141"/>
    </source>
</evidence>
<reference evidence="3" key="1">
    <citation type="submission" date="2021-01" db="EMBL/GenBank/DDBJ databases">
        <title>Modified the classification status of verrucomicrobia.</title>
        <authorList>
            <person name="Feng X."/>
        </authorList>
    </citation>
    <scope>NUCLEOTIDE SEQUENCE</scope>
    <source>
        <strain evidence="3">KCTC 22041</strain>
    </source>
</reference>
<sequence length="144" mass="15676">MNLKSYLCLPVLCSTFALSAPLASARPFSQFNGPIAQEFMKIRDDLNLTQSQRSQVREVLLSHKDELKAQRAAAQDARSKMKSATETYGADSKEADTAADGIASVAKSRALLVASIFSEIRPILTPEQIKTLEDARASFLSKGL</sequence>
<dbReference type="Gene3D" id="1.20.120.1490">
    <property type="match status" value="1"/>
</dbReference>
<accession>A0A934VXI4</accession>
<evidence type="ECO:0000313" key="3">
    <source>
        <dbReference type="EMBL" id="MBK1883883.1"/>
    </source>
</evidence>
<gene>
    <name evidence="3" type="ORF">JIN85_15805</name>
</gene>
<feature type="region of interest" description="Disordered" evidence="1">
    <location>
        <begin position="71"/>
        <end position="92"/>
    </location>
</feature>
<feature type="chain" id="PRO_5036820386" evidence="2">
    <location>
        <begin position="20"/>
        <end position="144"/>
    </location>
</feature>
<evidence type="ECO:0000256" key="1">
    <source>
        <dbReference type="SAM" id="MobiDB-lite"/>
    </source>
</evidence>
<dbReference type="EMBL" id="JAENIJ010000029">
    <property type="protein sequence ID" value="MBK1883883.1"/>
    <property type="molecule type" value="Genomic_DNA"/>
</dbReference>
<comment type="caution">
    <text evidence="3">The sequence shown here is derived from an EMBL/GenBank/DDBJ whole genome shotgun (WGS) entry which is preliminary data.</text>
</comment>
<keyword evidence="4" id="KW-1185">Reference proteome</keyword>
<dbReference type="RefSeq" id="WP_200272487.1">
    <property type="nucleotide sequence ID" value="NZ_JAENIJ010000029.1"/>
</dbReference>
<name>A0A934VXI4_9BACT</name>
<proteinExistence type="predicted"/>
<dbReference type="InterPro" id="IPR025961">
    <property type="entry name" value="Metal_resist"/>
</dbReference>